<keyword evidence="3" id="KW-1185">Reference proteome</keyword>
<sequence length="138" mass="14985">MTRTLALLTLFALASSAQALKLTVWDPELQLKVGYGETSGSRMTVQLVKDYSGPVKVVFSREEDEKARGLYPSLQSSYPGTLRAGQLTLEVGNTTVTLTRFLSSLKLTLTPQPAGQVFSLPGLRNVTDKTPDRPEGGR</sequence>
<name>A0A7W8GHP5_9DEIO</name>
<accession>A0A7W8GHP5</accession>
<comment type="caution">
    <text evidence="2">The sequence shown here is derived from an EMBL/GenBank/DDBJ whole genome shotgun (WGS) entry which is preliminary data.</text>
</comment>
<feature type="chain" id="PRO_5031463431" evidence="1">
    <location>
        <begin position="20"/>
        <end position="138"/>
    </location>
</feature>
<feature type="signal peptide" evidence="1">
    <location>
        <begin position="1"/>
        <end position="19"/>
    </location>
</feature>
<reference evidence="2 3" key="1">
    <citation type="submission" date="2020-08" db="EMBL/GenBank/DDBJ databases">
        <title>Genomic Encyclopedia of Type Strains, Phase IV (KMG-IV): sequencing the most valuable type-strain genomes for metagenomic binning, comparative biology and taxonomic classification.</title>
        <authorList>
            <person name="Goeker M."/>
        </authorList>
    </citation>
    <scope>NUCLEOTIDE SEQUENCE [LARGE SCALE GENOMIC DNA]</scope>
    <source>
        <strain evidence="2 3">DSM 101791</strain>
    </source>
</reference>
<evidence type="ECO:0000313" key="3">
    <source>
        <dbReference type="Proteomes" id="UP000525389"/>
    </source>
</evidence>
<dbReference type="EMBL" id="JACHFN010000016">
    <property type="protein sequence ID" value="MBB5235842.1"/>
    <property type="molecule type" value="Genomic_DNA"/>
</dbReference>
<gene>
    <name evidence="2" type="ORF">HNQ09_003306</name>
</gene>
<protein>
    <submittedName>
        <fullName evidence="2">Uncharacterized protein</fullName>
    </submittedName>
</protein>
<organism evidence="2 3">
    <name type="scientific">Deinococcus budaensis</name>
    <dbReference type="NCBI Taxonomy" id="1665626"/>
    <lineage>
        <taxon>Bacteria</taxon>
        <taxon>Thermotogati</taxon>
        <taxon>Deinococcota</taxon>
        <taxon>Deinococci</taxon>
        <taxon>Deinococcales</taxon>
        <taxon>Deinococcaceae</taxon>
        <taxon>Deinococcus</taxon>
    </lineage>
</organism>
<evidence type="ECO:0000313" key="2">
    <source>
        <dbReference type="EMBL" id="MBB5235842.1"/>
    </source>
</evidence>
<keyword evidence="1" id="KW-0732">Signal</keyword>
<dbReference type="RefSeq" id="WP_184031418.1">
    <property type="nucleotide sequence ID" value="NZ_JACHFN010000016.1"/>
</dbReference>
<dbReference type="AlphaFoldDB" id="A0A7W8GHP5"/>
<evidence type="ECO:0000256" key="1">
    <source>
        <dbReference type="SAM" id="SignalP"/>
    </source>
</evidence>
<proteinExistence type="predicted"/>
<dbReference type="Proteomes" id="UP000525389">
    <property type="component" value="Unassembled WGS sequence"/>
</dbReference>